<name>A0A6B9I9F9_9CAUD</name>
<dbReference type="EMBL" id="MN794000">
    <property type="protein sequence ID" value="QGZ00722.1"/>
    <property type="molecule type" value="Genomic_DNA"/>
</dbReference>
<dbReference type="Proteomes" id="UP000434522">
    <property type="component" value="Segment"/>
</dbReference>
<protein>
    <submittedName>
        <fullName evidence="1">Uncharacterized protein</fullName>
    </submittedName>
</protein>
<sequence>MSKIITYKVPNLIVVGIPFTWGKGLTWAIKVESGDMYFLETGTRVRATEEEIFANRILYAERIEIK</sequence>
<proteinExistence type="predicted"/>
<evidence type="ECO:0000313" key="2">
    <source>
        <dbReference type="Proteomes" id="UP000434522"/>
    </source>
</evidence>
<organism evidence="1 2">
    <name type="scientific">Klebsiella phage VLC1</name>
    <dbReference type="NCBI Taxonomy" id="2686204"/>
    <lineage>
        <taxon>Viruses</taxon>
        <taxon>Duplodnaviria</taxon>
        <taxon>Heunggongvirae</taxon>
        <taxon>Uroviricota</taxon>
        <taxon>Caudoviricetes</taxon>
        <taxon>Autographivirales</taxon>
        <taxon>Autoscriptoviridae</taxon>
        <taxon>Slopekvirinae</taxon>
        <taxon>Drulisvirus</taxon>
        <taxon>Drulisvirus VLC1</taxon>
    </lineage>
</organism>
<accession>A0A6B9I9F9</accession>
<reference evidence="1 2" key="1">
    <citation type="submission" date="2019-12" db="EMBL/GenBank/DDBJ databases">
        <title>Isolation of novel and strongly lytic Klebsiella pneumoniae phages in Valencia (Spain).</title>
        <authorList>
            <person name="Domingo-Calap P."/>
            <person name="Beamud B."/>
            <person name="Vienne J."/>
            <person name="Gonzalez-Candelas F."/>
            <person name="Sanjuan R."/>
        </authorList>
    </citation>
    <scope>NUCLEOTIDE SEQUENCE [LARGE SCALE GENOMIC DNA]</scope>
</reference>
<keyword evidence="2" id="KW-1185">Reference proteome</keyword>
<evidence type="ECO:0000313" key="1">
    <source>
        <dbReference type="EMBL" id="QGZ00722.1"/>
    </source>
</evidence>